<proteinExistence type="predicted"/>
<protein>
    <recommendedName>
        <fullName evidence="3">DUF2935 domain-containing protein</fullName>
    </recommendedName>
</protein>
<evidence type="ECO:0000313" key="2">
    <source>
        <dbReference type="Proteomes" id="UP000198584"/>
    </source>
</evidence>
<evidence type="ECO:0000313" key="1">
    <source>
        <dbReference type="EMBL" id="SEA85407.1"/>
    </source>
</evidence>
<dbReference type="EMBL" id="FNQR01000009">
    <property type="protein sequence ID" value="SEA85407.1"/>
    <property type="molecule type" value="Genomic_DNA"/>
</dbReference>
<dbReference type="Pfam" id="PF11155">
    <property type="entry name" value="DUF2935"/>
    <property type="match status" value="2"/>
</dbReference>
<accession>A0A1H4EKM2</accession>
<name>A0A1H4EKM2_9BACI</name>
<dbReference type="Gene3D" id="1.20.1260.120">
    <property type="entry name" value="Protein of unknown function DUF2935"/>
    <property type="match status" value="1"/>
</dbReference>
<dbReference type="RefSeq" id="WP_093045244.1">
    <property type="nucleotide sequence ID" value="NZ_FNQR01000009.1"/>
</dbReference>
<dbReference type="OrthoDB" id="1633927at2"/>
<dbReference type="STRING" id="571932.SAMN05421743_109116"/>
<dbReference type="Proteomes" id="UP000198584">
    <property type="component" value="Unassembled WGS sequence"/>
</dbReference>
<dbReference type="AlphaFoldDB" id="A0A1H4EKM2"/>
<evidence type="ECO:0008006" key="3">
    <source>
        <dbReference type="Google" id="ProtNLM"/>
    </source>
</evidence>
<gene>
    <name evidence="1" type="ORF">SAMN05421743_109116</name>
</gene>
<sequence length="270" mass="31467">MRTYLEAARFEHAFWLQILGDHARFIRDSLYPTETKDIEKTKQFITIFDEMGAKSKNLSFEETKTFTQKAGDHARNFRVYKLSLLQRSLEGNIGIHLTPTFINHMVNELEEYLLVIGYLGKGKEPPVFHELHHHMLWLLDASGHAGAINDTMDATEQQIKKQSDVFRQTFNDLYLKSVEMTGYLRANIQSFPALTRFNNETKVEMKLFQTFLKELEEMELTDEALSSFTPLMADHMFREECYYLFKVAQSTASKFPDCDPTKPRLKKGDK</sequence>
<organism evidence="1 2">
    <name type="scientific">Thalassobacillus cyri</name>
    <dbReference type="NCBI Taxonomy" id="571932"/>
    <lineage>
        <taxon>Bacteria</taxon>
        <taxon>Bacillati</taxon>
        <taxon>Bacillota</taxon>
        <taxon>Bacilli</taxon>
        <taxon>Bacillales</taxon>
        <taxon>Bacillaceae</taxon>
        <taxon>Thalassobacillus</taxon>
    </lineage>
</organism>
<reference evidence="1 2" key="1">
    <citation type="submission" date="2016-10" db="EMBL/GenBank/DDBJ databases">
        <authorList>
            <person name="de Groot N.N."/>
        </authorList>
    </citation>
    <scope>NUCLEOTIDE SEQUENCE [LARGE SCALE GENOMIC DNA]</scope>
    <source>
        <strain evidence="1 2">CCM7597</strain>
    </source>
</reference>
<dbReference type="InterPro" id="IPR021328">
    <property type="entry name" value="CotB-like"/>
</dbReference>
<keyword evidence="2" id="KW-1185">Reference proteome</keyword>
<dbReference type="SUPFAM" id="SSF158430">
    <property type="entry name" value="Bacillus cereus metalloprotein-like"/>
    <property type="match status" value="2"/>
</dbReference>